<gene>
    <name evidence="4" type="ORF">CGZ75_19870</name>
</gene>
<sequence length="554" mass="61326">MYKKLTTVLLLASMAAVAACSNASNDPKNSGTATNTPATGDPAAAADPFGKYKDPVKISIAYSVDPAFKSTKGETLEKNAWKTAIKNDLNIEFDIAWQVSKENFDQKMNLSIASNDLPDVMVVSQVQLNQMVKAGAIEDLTEVYNNYASPAVKKIIDSTKGLAKEQVTFDGKMMAIPNVSAEDFNMLWIRQDWLDKLGLKPPKTVEELQNVAKAFVEQDPDGNKQADTIGIAAGTALYNDFTGGPGSMDLTPIFAAYDSYPGVWVEGADGKPAYGSNTTETKNALAKLREMYAAGLIDKEIGIRKAAEETVISGKAGMFFEGFYGGYWPLPSAWQNDPKANWQAYALPLDAEGKYNVKVANPSSGFLVVRKGYENPEAPIKLNNLYLRDEAIHGNDFMMVRNFFAPLDEIGFEYKALQEVLAGTKKPEDFGDMPEYKLLKNSVATIKNSKLEPYDKMDIQYWNQSDKDFMRAFSIMVGAKNHYDPAINKMTSVSYARTKTVEKKWTNLRKLESETFLKIIMGSAPLESFDKYVEDWSKQGGSDILLEIEETVKK</sequence>
<evidence type="ECO:0000256" key="3">
    <source>
        <dbReference type="SAM" id="SignalP"/>
    </source>
</evidence>
<dbReference type="PANTHER" id="PTHR43649:SF33">
    <property type="entry name" value="POLYGALACTURONAN_RHAMNOGALACTURONAN-BINDING PROTEIN YTCQ"/>
    <property type="match status" value="1"/>
</dbReference>
<reference evidence="4 5" key="1">
    <citation type="submission" date="2017-07" db="EMBL/GenBank/DDBJ databases">
        <title>Paenibacillus herberti R33 genome sequencing and assembly.</title>
        <authorList>
            <person name="Su W."/>
        </authorList>
    </citation>
    <scope>NUCLEOTIDE SEQUENCE [LARGE SCALE GENOMIC DNA]</scope>
    <source>
        <strain evidence="4 5">R33</strain>
    </source>
</reference>
<organism evidence="4 5">
    <name type="scientific">Paenibacillus herberti</name>
    <dbReference type="NCBI Taxonomy" id="1619309"/>
    <lineage>
        <taxon>Bacteria</taxon>
        <taxon>Bacillati</taxon>
        <taxon>Bacillota</taxon>
        <taxon>Bacilli</taxon>
        <taxon>Bacillales</taxon>
        <taxon>Paenibacillaceae</taxon>
        <taxon>Paenibacillus</taxon>
    </lineage>
</organism>
<dbReference type="SUPFAM" id="SSF53850">
    <property type="entry name" value="Periplasmic binding protein-like II"/>
    <property type="match status" value="1"/>
</dbReference>
<accession>A0A229NTY5</accession>
<dbReference type="PROSITE" id="PS51257">
    <property type="entry name" value="PROKAR_LIPOPROTEIN"/>
    <property type="match status" value="1"/>
</dbReference>
<feature type="region of interest" description="Disordered" evidence="2">
    <location>
        <begin position="22"/>
        <end position="42"/>
    </location>
</feature>
<dbReference type="CDD" id="cd13580">
    <property type="entry name" value="PBP2_AlgQ_like_1"/>
    <property type="match status" value="1"/>
</dbReference>
<dbReference type="InterPro" id="IPR050490">
    <property type="entry name" value="Bact_solute-bd_prot1"/>
</dbReference>
<dbReference type="PANTHER" id="PTHR43649">
    <property type="entry name" value="ARABINOSE-BINDING PROTEIN-RELATED"/>
    <property type="match status" value="1"/>
</dbReference>
<dbReference type="Proteomes" id="UP000215145">
    <property type="component" value="Unassembled WGS sequence"/>
</dbReference>
<dbReference type="AlphaFoldDB" id="A0A229NTY5"/>
<dbReference type="EMBL" id="NMUQ01000003">
    <property type="protein sequence ID" value="OXM13328.1"/>
    <property type="molecule type" value="Genomic_DNA"/>
</dbReference>
<feature type="signal peptide" evidence="3">
    <location>
        <begin position="1"/>
        <end position="18"/>
    </location>
</feature>
<name>A0A229NTY5_9BACL</name>
<protein>
    <submittedName>
        <fullName evidence="4">Sugar ABC transporter substrate-binding protein</fullName>
    </submittedName>
</protein>
<feature type="chain" id="PRO_5039552117" evidence="3">
    <location>
        <begin position="19"/>
        <end position="554"/>
    </location>
</feature>
<keyword evidence="5" id="KW-1185">Reference proteome</keyword>
<evidence type="ECO:0000256" key="1">
    <source>
        <dbReference type="ARBA" id="ARBA00022729"/>
    </source>
</evidence>
<evidence type="ECO:0000313" key="4">
    <source>
        <dbReference type="EMBL" id="OXM13328.1"/>
    </source>
</evidence>
<comment type="caution">
    <text evidence="4">The sequence shown here is derived from an EMBL/GenBank/DDBJ whole genome shotgun (WGS) entry which is preliminary data.</text>
</comment>
<feature type="compositionally biased region" description="Low complexity" evidence="2">
    <location>
        <begin position="31"/>
        <end position="42"/>
    </location>
</feature>
<dbReference type="OrthoDB" id="9787283at2"/>
<proteinExistence type="predicted"/>
<evidence type="ECO:0000313" key="5">
    <source>
        <dbReference type="Proteomes" id="UP000215145"/>
    </source>
</evidence>
<evidence type="ECO:0000256" key="2">
    <source>
        <dbReference type="SAM" id="MobiDB-lite"/>
    </source>
</evidence>
<dbReference type="RefSeq" id="WP_089526036.1">
    <property type="nucleotide sequence ID" value="NZ_NMUQ01000003.1"/>
</dbReference>
<dbReference type="Gene3D" id="3.40.190.10">
    <property type="entry name" value="Periplasmic binding protein-like II"/>
    <property type="match status" value="2"/>
</dbReference>
<keyword evidence="1 3" id="KW-0732">Signal</keyword>